<sequence length="339" mass="36667">MRQYIERIFEHRTLSEEEAYDVMTMMMTGEMSDEQVSAVLSILRYRGETVEEMTGFARAMRDKSIKIEHSKHPLIDTCGTGGDGTNTFNISTAVAILLSGAGVPVAKHGNRSVSSKTGSADVLEALGVPVQSTKEEAEGMLDALNLCFMFAPVYHSSMKHVAKARKSLGVKTIFNLLGPLTNPAGTKQQLIGVYDQRVARQMALTAKNLGVEKALFVTGSDGLDELTITGESMITELNEGKITTYTITPEDAGVRSGCLSDIQVSTKEDSAKIIYDVLRGLGNESARNIVLLNAGAALYTAGIAETIREGTDQARTYLNRGNGFTQLTRLNEPKRSAMA</sequence>
<dbReference type="PANTHER" id="PTHR43285">
    <property type="entry name" value="ANTHRANILATE PHOSPHORIBOSYLTRANSFERASE"/>
    <property type="match status" value="1"/>
</dbReference>
<reference evidence="12 13" key="1">
    <citation type="submission" date="2018-10" db="EMBL/GenBank/DDBJ databases">
        <title>Bacillus Keqinensis sp. nov., a moderately halophilic bacterium isolated from a saline-alkaline lake.</title>
        <authorList>
            <person name="Wang H."/>
        </authorList>
    </citation>
    <scope>NUCLEOTIDE SEQUENCE [LARGE SCALE GENOMIC DNA]</scope>
    <source>
        <strain evidence="12 13">KQ-3</strain>
    </source>
</reference>
<dbReference type="InterPro" id="IPR005940">
    <property type="entry name" value="Anthranilate_Pribosyl_Tfrase"/>
</dbReference>
<dbReference type="SUPFAM" id="SSF47648">
    <property type="entry name" value="Nucleoside phosphorylase/phosphoribosyltransferase N-terminal domain"/>
    <property type="match status" value="1"/>
</dbReference>
<evidence type="ECO:0000313" key="13">
    <source>
        <dbReference type="Proteomes" id="UP000278746"/>
    </source>
</evidence>
<feature type="binding site" evidence="9">
    <location>
        <begin position="82"/>
        <end position="83"/>
    </location>
    <ligand>
        <name>5-phospho-alpha-D-ribose 1-diphosphate</name>
        <dbReference type="ChEBI" id="CHEBI:58017"/>
    </ligand>
</feature>
<comment type="cofactor">
    <cofactor evidence="9">
        <name>Mg(2+)</name>
        <dbReference type="ChEBI" id="CHEBI:18420"/>
    </cofactor>
    <text evidence="9">Binds 2 magnesium ions per monomer.</text>
</comment>
<dbReference type="OrthoDB" id="9806430at2"/>
<keyword evidence="9" id="KW-0479">Metal-binding</keyword>
<feature type="binding site" evidence="9">
    <location>
        <begin position="89"/>
        <end position="92"/>
    </location>
    <ligand>
        <name>5-phospho-alpha-D-ribose 1-diphosphate</name>
        <dbReference type="ChEBI" id="CHEBI:58017"/>
    </ligand>
</feature>
<comment type="catalytic activity">
    <reaction evidence="7 9">
        <text>N-(5-phospho-beta-D-ribosyl)anthranilate + diphosphate = 5-phospho-alpha-D-ribose 1-diphosphate + anthranilate</text>
        <dbReference type="Rhea" id="RHEA:11768"/>
        <dbReference type="ChEBI" id="CHEBI:16567"/>
        <dbReference type="ChEBI" id="CHEBI:18277"/>
        <dbReference type="ChEBI" id="CHEBI:33019"/>
        <dbReference type="ChEBI" id="CHEBI:58017"/>
        <dbReference type="EC" id="2.4.2.18"/>
    </reaction>
</comment>
<dbReference type="InterPro" id="IPR000312">
    <property type="entry name" value="Glycosyl_Trfase_fam3"/>
</dbReference>
<evidence type="ECO:0000256" key="7">
    <source>
        <dbReference type="ARBA" id="ARBA00052328"/>
    </source>
</evidence>
<feature type="binding site" evidence="9">
    <location>
        <position position="87"/>
    </location>
    <ligand>
        <name>5-phospho-alpha-D-ribose 1-diphosphate</name>
        <dbReference type="ChEBI" id="CHEBI:58017"/>
    </ligand>
</feature>
<comment type="caution">
    <text evidence="9">Lacks conserved residue(s) required for the propagation of feature annotation.</text>
</comment>
<evidence type="ECO:0000313" key="12">
    <source>
        <dbReference type="EMBL" id="RNA69149.1"/>
    </source>
</evidence>
<evidence type="ECO:0000256" key="8">
    <source>
        <dbReference type="ARBA" id="ARBA00061188"/>
    </source>
</evidence>
<dbReference type="InterPro" id="IPR035902">
    <property type="entry name" value="Nuc_phospho_transferase"/>
</dbReference>
<comment type="similarity">
    <text evidence="9">Belongs to the anthranilate phosphoribosyltransferase family.</text>
</comment>
<feature type="binding site" evidence="9">
    <location>
        <begin position="107"/>
        <end position="115"/>
    </location>
    <ligand>
        <name>5-phospho-alpha-D-ribose 1-diphosphate</name>
        <dbReference type="ChEBI" id="CHEBI:58017"/>
    </ligand>
</feature>
<dbReference type="InterPro" id="IPR036320">
    <property type="entry name" value="Glycosyl_Trfase_fam3_N_dom_sf"/>
</dbReference>
<dbReference type="RefSeq" id="WP_122896671.1">
    <property type="nucleotide sequence ID" value="NZ_RHIB01000001.1"/>
</dbReference>
<dbReference type="HAMAP" id="MF_00211">
    <property type="entry name" value="TrpD"/>
    <property type="match status" value="1"/>
</dbReference>
<keyword evidence="13" id="KW-1185">Reference proteome</keyword>
<organism evidence="12 13">
    <name type="scientific">Alteribacter keqinensis</name>
    <dbReference type="NCBI Taxonomy" id="2483800"/>
    <lineage>
        <taxon>Bacteria</taxon>
        <taxon>Bacillati</taxon>
        <taxon>Bacillota</taxon>
        <taxon>Bacilli</taxon>
        <taxon>Bacillales</taxon>
        <taxon>Bacillaceae</taxon>
        <taxon>Alteribacter</taxon>
    </lineage>
</organism>
<comment type="subunit">
    <text evidence="9">Homodimer.</text>
</comment>
<feature type="binding site" evidence="9">
    <location>
        <position position="91"/>
    </location>
    <ligand>
        <name>Mg(2+)</name>
        <dbReference type="ChEBI" id="CHEBI:18420"/>
        <label>1</label>
    </ligand>
</feature>
<dbReference type="FunFam" id="3.40.1030.10:FF:000002">
    <property type="entry name" value="Anthranilate phosphoribosyltransferase"/>
    <property type="match status" value="1"/>
</dbReference>
<comment type="function">
    <text evidence="9">Catalyzes the transfer of the phosphoribosyl group of 5-phosphorylribose-1-pyrophosphate (PRPP) to anthranilate to yield N-(5'-phosphoribosyl)-anthranilate (PRA).</text>
</comment>
<dbReference type="EMBL" id="RHIB01000001">
    <property type="protein sequence ID" value="RNA69149.1"/>
    <property type="molecule type" value="Genomic_DNA"/>
</dbReference>
<keyword evidence="2 9" id="KW-0028">Amino-acid biosynthesis</keyword>
<feature type="binding site" evidence="9">
    <location>
        <position position="225"/>
    </location>
    <ligand>
        <name>Mg(2+)</name>
        <dbReference type="ChEBI" id="CHEBI:18420"/>
        <label>2</label>
    </ligand>
</feature>
<dbReference type="GO" id="GO:0004048">
    <property type="term" value="F:anthranilate phosphoribosyltransferase activity"/>
    <property type="evidence" value="ECO:0007669"/>
    <property type="project" value="UniProtKB-UniRule"/>
</dbReference>
<dbReference type="Pfam" id="PF02885">
    <property type="entry name" value="Glycos_trans_3N"/>
    <property type="match status" value="1"/>
</dbReference>
<dbReference type="EC" id="2.4.2.18" evidence="9"/>
<dbReference type="InterPro" id="IPR017459">
    <property type="entry name" value="Glycosyl_Trfase_fam3_N_dom"/>
</dbReference>
<evidence type="ECO:0000259" key="10">
    <source>
        <dbReference type="Pfam" id="PF00591"/>
    </source>
</evidence>
<dbReference type="Pfam" id="PF00591">
    <property type="entry name" value="Glycos_transf_3"/>
    <property type="match status" value="1"/>
</dbReference>
<dbReference type="Gene3D" id="3.40.1030.10">
    <property type="entry name" value="Nucleoside phosphorylase/phosphoribosyltransferase catalytic domain"/>
    <property type="match status" value="1"/>
</dbReference>
<proteinExistence type="inferred from homology"/>
<feature type="binding site" evidence="9">
    <location>
        <position position="224"/>
    </location>
    <ligand>
        <name>Mg(2+)</name>
        <dbReference type="ChEBI" id="CHEBI:18420"/>
        <label>2</label>
    </ligand>
</feature>
<evidence type="ECO:0000256" key="5">
    <source>
        <dbReference type="ARBA" id="ARBA00022822"/>
    </source>
</evidence>
<feature type="binding site" evidence="9">
    <location>
        <position position="79"/>
    </location>
    <ligand>
        <name>5-phospho-alpha-D-ribose 1-diphosphate</name>
        <dbReference type="ChEBI" id="CHEBI:58017"/>
    </ligand>
</feature>
<evidence type="ECO:0000256" key="2">
    <source>
        <dbReference type="ARBA" id="ARBA00022605"/>
    </source>
</evidence>
<evidence type="ECO:0000256" key="4">
    <source>
        <dbReference type="ARBA" id="ARBA00022679"/>
    </source>
</evidence>
<protein>
    <recommendedName>
        <fullName evidence="9">Anthranilate phosphoribosyltransferase</fullName>
        <ecNumber evidence="9">2.4.2.18</ecNumber>
    </recommendedName>
</protein>
<evidence type="ECO:0000256" key="1">
    <source>
        <dbReference type="ARBA" id="ARBA00004907"/>
    </source>
</evidence>
<dbReference type="AlphaFoldDB" id="A0A3M7TV87"/>
<comment type="similarity">
    <text evidence="8">In the C-terminal section; belongs to the anthranilate phosphoribosyltransferase family.</text>
</comment>
<accession>A0A3M7TV87</accession>
<feature type="binding site" evidence="9">
    <location>
        <position position="110"/>
    </location>
    <ligand>
        <name>anthranilate</name>
        <dbReference type="ChEBI" id="CHEBI:16567"/>
        <label>1</label>
    </ligand>
</feature>
<dbReference type="PANTHER" id="PTHR43285:SF2">
    <property type="entry name" value="ANTHRANILATE PHOSPHORIBOSYLTRANSFERASE"/>
    <property type="match status" value="1"/>
</dbReference>
<feature type="binding site" evidence="9">
    <location>
        <position position="225"/>
    </location>
    <ligand>
        <name>Mg(2+)</name>
        <dbReference type="ChEBI" id="CHEBI:18420"/>
        <label>1</label>
    </ligand>
</feature>
<evidence type="ECO:0000256" key="3">
    <source>
        <dbReference type="ARBA" id="ARBA00022676"/>
    </source>
</evidence>
<gene>
    <name evidence="9 12" type="primary">trpD</name>
    <name evidence="12" type="ORF">EBO34_04135</name>
</gene>
<evidence type="ECO:0000256" key="9">
    <source>
        <dbReference type="HAMAP-Rule" id="MF_00211"/>
    </source>
</evidence>
<keyword evidence="9" id="KW-0460">Magnesium</keyword>
<feature type="binding site" evidence="9">
    <location>
        <position position="165"/>
    </location>
    <ligand>
        <name>anthranilate</name>
        <dbReference type="ChEBI" id="CHEBI:16567"/>
        <label>2</label>
    </ligand>
</feature>
<keyword evidence="3 9" id="KW-0328">Glycosyltransferase</keyword>
<feature type="binding site" evidence="9">
    <location>
        <position position="79"/>
    </location>
    <ligand>
        <name>anthranilate</name>
        <dbReference type="ChEBI" id="CHEBI:16567"/>
        <label>1</label>
    </ligand>
</feature>
<dbReference type="SUPFAM" id="SSF52418">
    <property type="entry name" value="Nucleoside phosphorylase/phosphoribosyltransferase catalytic domain"/>
    <property type="match status" value="1"/>
</dbReference>
<name>A0A3M7TV87_9BACI</name>
<dbReference type="Gene3D" id="1.20.970.10">
    <property type="entry name" value="Transferase, Pyrimidine Nucleoside Phosphorylase, Chain C"/>
    <property type="match status" value="1"/>
</dbReference>
<evidence type="ECO:0000256" key="6">
    <source>
        <dbReference type="ARBA" id="ARBA00023141"/>
    </source>
</evidence>
<feature type="domain" description="Glycosyl transferase family 3 N-terminal" evidence="11">
    <location>
        <begin position="2"/>
        <end position="63"/>
    </location>
</feature>
<keyword evidence="4 9" id="KW-0808">Transferase</keyword>
<keyword evidence="5 9" id="KW-0822">Tryptophan biosynthesis</keyword>
<comment type="caution">
    <text evidence="12">The sequence shown here is derived from an EMBL/GenBank/DDBJ whole genome shotgun (WGS) entry which is preliminary data.</text>
</comment>
<dbReference type="GO" id="GO:0005829">
    <property type="term" value="C:cytosol"/>
    <property type="evidence" value="ECO:0007669"/>
    <property type="project" value="TreeGrafter"/>
</dbReference>
<feature type="binding site" evidence="9">
    <location>
        <position position="119"/>
    </location>
    <ligand>
        <name>5-phospho-alpha-D-ribose 1-diphosphate</name>
        <dbReference type="ChEBI" id="CHEBI:58017"/>
    </ligand>
</feature>
<dbReference type="Proteomes" id="UP000278746">
    <property type="component" value="Unassembled WGS sequence"/>
</dbReference>
<comment type="pathway">
    <text evidence="1 9">Amino-acid biosynthesis; L-tryptophan biosynthesis; L-tryptophan from chorismate: step 2/5.</text>
</comment>
<keyword evidence="6 9" id="KW-0057">Aromatic amino acid biosynthesis</keyword>
<dbReference type="UniPathway" id="UPA00035">
    <property type="reaction ID" value="UER00041"/>
</dbReference>
<dbReference type="GO" id="GO:0000162">
    <property type="term" value="P:L-tryptophan biosynthetic process"/>
    <property type="evidence" value="ECO:0007669"/>
    <property type="project" value="UniProtKB-UniRule"/>
</dbReference>
<dbReference type="NCBIfam" id="TIGR01245">
    <property type="entry name" value="trpD"/>
    <property type="match status" value="1"/>
</dbReference>
<dbReference type="GO" id="GO:0000287">
    <property type="term" value="F:magnesium ion binding"/>
    <property type="evidence" value="ECO:0007669"/>
    <property type="project" value="UniProtKB-UniRule"/>
</dbReference>
<evidence type="ECO:0000259" key="11">
    <source>
        <dbReference type="Pfam" id="PF02885"/>
    </source>
</evidence>
<feature type="domain" description="Glycosyl transferase family 3" evidence="10">
    <location>
        <begin position="73"/>
        <end position="322"/>
    </location>
</feature>